<evidence type="ECO:0000313" key="3">
    <source>
        <dbReference type="EMBL" id="WTW64912.1"/>
    </source>
</evidence>
<dbReference type="InterPro" id="IPR036397">
    <property type="entry name" value="RNaseH_sf"/>
</dbReference>
<dbReference type="InterPro" id="IPR055247">
    <property type="entry name" value="InsJ-like_HTH"/>
</dbReference>
<feature type="domain" description="Integrase catalytic" evidence="2">
    <location>
        <begin position="245"/>
        <end position="481"/>
    </location>
</feature>
<feature type="region of interest" description="Disordered" evidence="1">
    <location>
        <begin position="666"/>
        <end position="739"/>
    </location>
</feature>
<proteinExistence type="predicted"/>
<dbReference type="InterPro" id="IPR012337">
    <property type="entry name" value="RNaseH-like_sf"/>
</dbReference>
<dbReference type="SUPFAM" id="SSF53098">
    <property type="entry name" value="Ribonuclease H-like"/>
    <property type="match status" value="1"/>
</dbReference>
<evidence type="ECO:0000259" key="2">
    <source>
        <dbReference type="PROSITE" id="PS50994"/>
    </source>
</evidence>
<evidence type="ECO:0000256" key="1">
    <source>
        <dbReference type="SAM" id="MobiDB-lite"/>
    </source>
</evidence>
<dbReference type="InterPro" id="IPR001584">
    <property type="entry name" value="Integrase_cat-core"/>
</dbReference>
<feature type="compositionally biased region" description="Acidic residues" evidence="1">
    <location>
        <begin position="698"/>
        <end position="707"/>
    </location>
</feature>
<accession>A0AAU2VBR9</accession>
<organism evidence="3">
    <name type="scientific">Streptomyces sp. NBC_00003</name>
    <dbReference type="NCBI Taxonomy" id="2903608"/>
    <lineage>
        <taxon>Bacteria</taxon>
        <taxon>Bacillati</taxon>
        <taxon>Actinomycetota</taxon>
        <taxon>Actinomycetes</taxon>
        <taxon>Kitasatosporales</taxon>
        <taxon>Streptomycetaceae</taxon>
        <taxon>Streptomyces</taxon>
    </lineage>
</organism>
<feature type="compositionally biased region" description="Acidic residues" evidence="1">
    <location>
        <begin position="719"/>
        <end position="732"/>
    </location>
</feature>
<gene>
    <name evidence="3" type="ORF">OG549_32050</name>
</gene>
<dbReference type="AlphaFoldDB" id="A0AAU2VBR9"/>
<dbReference type="Pfam" id="PF13518">
    <property type="entry name" value="HTH_28"/>
    <property type="match status" value="1"/>
</dbReference>
<dbReference type="Gene3D" id="3.30.420.10">
    <property type="entry name" value="Ribonuclease H-like superfamily/Ribonuclease H"/>
    <property type="match status" value="1"/>
</dbReference>
<name>A0AAU2VBR9_9ACTN</name>
<dbReference type="GO" id="GO:0003676">
    <property type="term" value="F:nucleic acid binding"/>
    <property type="evidence" value="ECO:0007669"/>
    <property type="project" value="InterPro"/>
</dbReference>
<dbReference type="EMBL" id="CP108318">
    <property type="protein sequence ID" value="WTW64912.1"/>
    <property type="molecule type" value="Genomic_DNA"/>
</dbReference>
<reference evidence="3" key="1">
    <citation type="submission" date="2022-10" db="EMBL/GenBank/DDBJ databases">
        <title>The complete genomes of actinobacterial strains from the NBC collection.</title>
        <authorList>
            <person name="Joergensen T.S."/>
            <person name="Alvarez Arevalo M."/>
            <person name="Sterndorff E.B."/>
            <person name="Faurdal D."/>
            <person name="Vuksanovic O."/>
            <person name="Mourched A.-S."/>
            <person name="Charusanti P."/>
            <person name="Shaw S."/>
            <person name="Blin K."/>
            <person name="Weber T."/>
        </authorList>
    </citation>
    <scope>NUCLEOTIDE SEQUENCE</scope>
    <source>
        <strain evidence="3">NBC_00003</strain>
    </source>
</reference>
<dbReference type="PROSITE" id="PS50994">
    <property type="entry name" value="INTEGRASE"/>
    <property type="match status" value="1"/>
</dbReference>
<feature type="compositionally biased region" description="Low complexity" evidence="1">
    <location>
        <begin position="687"/>
        <end position="697"/>
    </location>
</feature>
<sequence length="739" mass="81145">MRLVYDGEHFTIAEIQGRRVLLQQTGADGRAAWRQVDIAVLLNDASTDFLTPAPPAQAATAVVLGGLDEDADAELEGRLQHVQEVRTGYQLGSEALALPGEPRAAYGPGTPWMRRYQAKAKELGVDPATVRRWVAQVNRDGPAGLVRKRGGGSLLERADTRWVDMARSVLASQVPSSRPVKNLTLIEIEERCAAQYGRGVVRLPGRTTGYALLGELSAGTNAFTGSTKGKRSIANRPKGAYGRLRATRPGEYVILDTNSLDVFAMEPVTCRWVRCELTVAMDLYSRCITGLRLTPVSTKSVDVAGVLYETVRPRPGPAGHGPDGDRPGALPYAGVPSVVLLDPDRLVDRDGKHLLPTVAAETIVYDHGKIYLSHHIASVCTKFGISLQPARPYMPTDKPIERWFKTLNEGLLAALPGYKGSDVHSRGLDVEEETFFFLDELEAIIREWITTVYHRRIHKGLTVAEIPGLDLCPLDMFEHGLHRAGPLRIPARPGLAYEFLEEQWTTIQHYGVQVNTLRYNGDALGGYRNQRSPYRGAHDGLWPVMIDRDDIRHVYFQDPKTRHWHTLTWEHAPALDGPASLEALTYARRLAVKTHRFPDTKRALVELLERWGAGLTRDRAERRMAARLSAERHQLAGPEGETEQAATEVAQLPTVNRLAALTMPASADGQDVPGMDSGQVASPSLHVVPGSGEVPVGGDDDEDDECDALAPDDHLISDTDGEDDNDAGDDFYADVLDSR</sequence>
<dbReference type="GO" id="GO:0015074">
    <property type="term" value="P:DNA integration"/>
    <property type="evidence" value="ECO:0007669"/>
    <property type="project" value="InterPro"/>
</dbReference>
<protein>
    <submittedName>
        <fullName evidence="3">Helix-turn-helix domain-containing protein</fullName>
    </submittedName>
</protein>